<evidence type="ECO:0000313" key="6">
    <source>
        <dbReference type="EMBL" id="KAG5835619.1"/>
    </source>
</evidence>
<sequence length="292" mass="31154">MDASIRLLCCLTWFCICLKFLSGAPNLCPPGQMKNYGTGNCVPCPDYAFQSTPNNGISCKNCRTCEEALGSEFISKCTSTADAECRCREGFVAREKDQSSCKCDRGSELDETVKKCLRCPHGKFNNIAGKKCEDWTNCGTRGVRKPGSHTSDVECRDDPGNNRTSNPQDPSSVSGLDNKKHVTLSAAVAMTSPQTTASASPSVTPPTTASTSASVSLSADTPPVSKPGFPGYAIAVPPILLLILLSPVICKHLIVPFIQNYKKKADTPCRRPVEESGDSSCSSLVKSCQGQP</sequence>
<dbReference type="GO" id="GO:0042127">
    <property type="term" value="P:regulation of cell population proliferation"/>
    <property type="evidence" value="ECO:0007669"/>
    <property type="project" value="TreeGrafter"/>
</dbReference>
<evidence type="ECO:0000256" key="2">
    <source>
        <dbReference type="SAM" id="MobiDB-lite"/>
    </source>
</evidence>
<dbReference type="PRINTS" id="PR01680">
    <property type="entry name" value="TNFACTORR6"/>
</dbReference>
<dbReference type="InterPro" id="IPR008063">
    <property type="entry name" value="Fas_rcpt"/>
</dbReference>
<keyword evidence="3" id="KW-0472">Membrane</keyword>
<keyword evidence="3" id="KW-0812">Transmembrane</keyword>
<reference evidence="6" key="1">
    <citation type="submission" date="2021-01" db="EMBL/GenBank/DDBJ databases">
        <title>A chromosome-scale assembly of European eel, Anguilla anguilla.</title>
        <authorList>
            <person name="Henkel C."/>
            <person name="Jong-Raadsen S.A."/>
            <person name="Dufour S."/>
            <person name="Weltzien F.-A."/>
            <person name="Palstra A.P."/>
            <person name="Pelster B."/>
            <person name="Spaink H.P."/>
            <person name="Van Den Thillart G.E."/>
            <person name="Jansen H."/>
            <person name="Zahm M."/>
            <person name="Klopp C."/>
            <person name="Cedric C."/>
            <person name="Louis A."/>
            <person name="Berthelot C."/>
            <person name="Parey E."/>
            <person name="Roest Crollius H."/>
            <person name="Montfort J."/>
            <person name="Robinson-Rechavi M."/>
            <person name="Bucao C."/>
            <person name="Bouchez O."/>
            <person name="Gislard M."/>
            <person name="Lluch J."/>
            <person name="Milhes M."/>
            <person name="Lampietro C."/>
            <person name="Lopez Roques C."/>
            <person name="Donnadieu C."/>
            <person name="Braasch I."/>
            <person name="Desvignes T."/>
            <person name="Postlethwait J."/>
            <person name="Bobe J."/>
            <person name="Guiguen Y."/>
            <person name="Dirks R."/>
        </authorList>
    </citation>
    <scope>NUCLEOTIDE SEQUENCE</scope>
    <source>
        <strain evidence="6">Tag_6206</strain>
        <tissue evidence="6">Liver</tissue>
    </source>
</reference>
<dbReference type="OrthoDB" id="9932129at2759"/>
<evidence type="ECO:0000256" key="4">
    <source>
        <dbReference type="SAM" id="SignalP"/>
    </source>
</evidence>
<dbReference type="PANTHER" id="PTHR47139:SF3">
    <property type="entry name" value="SI:CH73-361P23.3"/>
    <property type="match status" value="1"/>
</dbReference>
<dbReference type="PANTHER" id="PTHR47139">
    <property type="entry name" value="TUMOR NECROSIS FACTOR RECEPTOR SUPERFAMILY MEMBER 9"/>
    <property type="match status" value="1"/>
</dbReference>
<feature type="compositionally biased region" description="Basic and acidic residues" evidence="2">
    <location>
        <begin position="151"/>
        <end position="160"/>
    </location>
</feature>
<dbReference type="PROSITE" id="PS50050">
    <property type="entry name" value="TNFR_NGFR_2"/>
    <property type="match status" value="1"/>
</dbReference>
<feature type="domain" description="TNFR-Cys" evidence="5">
    <location>
        <begin position="43"/>
        <end position="85"/>
    </location>
</feature>
<feature type="region of interest" description="Disordered" evidence="2">
    <location>
        <begin position="143"/>
        <end position="177"/>
    </location>
</feature>
<keyword evidence="3" id="KW-1133">Transmembrane helix</keyword>
<feature type="compositionally biased region" description="Polar residues" evidence="2">
    <location>
        <begin position="278"/>
        <end position="292"/>
    </location>
</feature>
<evidence type="ECO:0000259" key="5">
    <source>
        <dbReference type="PROSITE" id="PS50050"/>
    </source>
</evidence>
<comment type="caution">
    <text evidence="1">Lacks conserved residue(s) required for the propagation of feature annotation.</text>
</comment>
<feature type="transmembrane region" description="Helical" evidence="3">
    <location>
        <begin position="232"/>
        <end position="254"/>
    </location>
</feature>
<feature type="disulfide bond" evidence="1">
    <location>
        <begin position="44"/>
        <end position="59"/>
    </location>
</feature>
<dbReference type="GO" id="GO:0007165">
    <property type="term" value="P:signal transduction"/>
    <property type="evidence" value="ECO:0007669"/>
    <property type="project" value="InterPro"/>
</dbReference>
<feature type="repeat" description="TNFR-Cys" evidence="1">
    <location>
        <begin position="43"/>
        <end position="85"/>
    </location>
</feature>
<dbReference type="GO" id="GO:0004888">
    <property type="term" value="F:transmembrane signaling receptor activity"/>
    <property type="evidence" value="ECO:0007669"/>
    <property type="project" value="InterPro"/>
</dbReference>
<dbReference type="GO" id="GO:0016020">
    <property type="term" value="C:membrane"/>
    <property type="evidence" value="ECO:0007669"/>
    <property type="project" value="InterPro"/>
</dbReference>
<feature type="compositionally biased region" description="Low complexity" evidence="2">
    <location>
        <begin position="191"/>
        <end position="219"/>
    </location>
</feature>
<proteinExistence type="predicted"/>
<name>A0A9D3RM29_ANGAN</name>
<dbReference type="SUPFAM" id="SSF57586">
    <property type="entry name" value="TNF receptor-like"/>
    <property type="match status" value="1"/>
</dbReference>
<dbReference type="OMA" id="MVSRCSR"/>
<feature type="region of interest" description="Disordered" evidence="2">
    <location>
        <begin position="273"/>
        <end position="292"/>
    </location>
</feature>
<evidence type="ECO:0000256" key="1">
    <source>
        <dbReference type="PROSITE-ProRule" id="PRU00206"/>
    </source>
</evidence>
<feature type="compositionally biased region" description="Polar residues" evidence="2">
    <location>
        <begin position="161"/>
        <end position="175"/>
    </location>
</feature>
<organism evidence="6 7">
    <name type="scientific">Anguilla anguilla</name>
    <name type="common">European freshwater eel</name>
    <name type="synonym">Muraena anguilla</name>
    <dbReference type="NCBI Taxonomy" id="7936"/>
    <lineage>
        <taxon>Eukaryota</taxon>
        <taxon>Metazoa</taxon>
        <taxon>Chordata</taxon>
        <taxon>Craniata</taxon>
        <taxon>Vertebrata</taxon>
        <taxon>Euteleostomi</taxon>
        <taxon>Actinopterygii</taxon>
        <taxon>Neopterygii</taxon>
        <taxon>Teleostei</taxon>
        <taxon>Anguilliformes</taxon>
        <taxon>Anguillidae</taxon>
        <taxon>Anguilla</taxon>
    </lineage>
</organism>
<dbReference type="SMART" id="SM00208">
    <property type="entry name" value="TNFR"/>
    <property type="match status" value="2"/>
</dbReference>
<keyword evidence="4" id="KW-0732">Signal</keyword>
<dbReference type="Pfam" id="PF00020">
    <property type="entry name" value="TNFR_c6"/>
    <property type="match status" value="1"/>
</dbReference>
<dbReference type="EMBL" id="JAFIRN010000014">
    <property type="protein sequence ID" value="KAG5835619.1"/>
    <property type="molecule type" value="Genomic_DNA"/>
</dbReference>
<accession>A0A9D3RM29</accession>
<evidence type="ECO:0000313" key="7">
    <source>
        <dbReference type="Proteomes" id="UP001044222"/>
    </source>
</evidence>
<gene>
    <name evidence="6" type="ORF">ANANG_G00245940</name>
</gene>
<protein>
    <recommendedName>
        <fullName evidence="5">TNFR-Cys domain-containing protein</fullName>
    </recommendedName>
</protein>
<dbReference type="GO" id="GO:0006955">
    <property type="term" value="P:immune response"/>
    <property type="evidence" value="ECO:0007669"/>
    <property type="project" value="InterPro"/>
</dbReference>
<dbReference type="GO" id="GO:0006915">
    <property type="term" value="P:apoptotic process"/>
    <property type="evidence" value="ECO:0007669"/>
    <property type="project" value="InterPro"/>
</dbReference>
<feature type="signal peptide" evidence="4">
    <location>
        <begin position="1"/>
        <end position="23"/>
    </location>
</feature>
<dbReference type="AlphaFoldDB" id="A0A9D3RM29"/>
<dbReference type="Proteomes" id="UP001044222">
    <property type="component" value="Chromosome 14"/>
</dbReference>
<keyword evidence="7" id="KW-1185">Reference proteome</keyword>
<comment type="caution">
    <text evidence="6">The sequence shown here is derived from an EMBL/GenBank/DDBJ whole genome shotgun (WGS) entry which is preliminary data.</text>
</comment>
<dbReference type="InterPro" id="IPR001368">
    <property type="entry name" value="TNFR/NGFR_Cys_rich_reg"/>
</dbReference>
<evidence type="ECO:0000256" key="3">
    <source>
        <dbReference type="SAM" id="Phobius"/>
    </source>
</evidence>
<dbReference type="Gene3D" id="2.10.50.10">
    <property type="entry name" value="Tumor Necrosis Factor Receptor, subunit A, domain 2"/>
    <property type="match status" value="2"/>
</dbReference>
<feature type="chain" id="PRO_5039688827" description="TNFR-Cys domain-containing protein" evidence="4">
    <location>
        <begin position="24"/>
        <end position="292"/>
    </location>
</feature>
<keyword evidence="1" id="KW-1015">Disulfide bond</keyword>
<feature type="region of interest" description="Disordered" evidence="2">
    <location>
        <begin position="191"/>
        <end position="222"/>
    </location>
</feature>